<dbReference type="InterPro" id="IPR000801">
    <property type="entry name" value="Esterase-like"/>
</dbReference>
<gene>
    <name evidence="2" type="ORF">IC231_08595</name>
</gene>
<feature type="region of interest" description="Disordered" evidence="1">
    <location>
        <begin position="1"/>
        <end position="21"/>
    </location>
</feature>
<evidence type="ECO:0008006" key="4">
    <source>
        <dbReference type="Google" id="ProtNLM"/>
    </source>
</evidence>
<dbReference type="Gene3D" id="2.60.40.10">
    <property type="entry name" value="Immunoglobulins"/>
    <property type="match status" value="1"/>
</dbReference>
<dbReference type="RefSeq" id="WP_190784130.1">
    <property type="nucleotide sequence ID" value="NZ_JACWZZ010000002.1"/>
</dbReference>
<dbReference type="Pfam" id="PF00756">
    <property type="entry name" value="Esterase"/>
    <property type="match status" value="1"/>
</dbReference>
<protein>
    <recommendedName>
        <fullName evidence="4">CBM20 domain-containing protein</fullName>
    </recommendedName>
</protein>
<sequence>MRVTQVPPTTPPTDTLYAAGTFNNWNPRSEGYRLVSKSDGTYQLTFPATVTGALEFKLTRGSWQRAETSAQHDEIENRRAELTGKPGYLDVQVANWKDLGQAGKPCASTAVQPNVQVVNPAFLMPQLGRARRVWVYLPAGYTTSPGQRYPVLYMHDGQNVFDACTSFSGEWGVDETLSQLQQQGLDATGSIVVAVAHGDQERLNELSPWRNPQYGGGQGDAYVDFLVQTLKPYIDATYRTLTGREFTGVAGSSMGGLISTYAALKYPLTYSRVGVFSPAFWFAEDSLRSYIRQVPPKPQGAPTAYYLVAGSKEGETMVPLLLQMAQGLRRPDSLANKVQTLVQADGQHAEWFWKREFPAAYRWLKDQHTGRPGTQELRWAAWLEPGPRQLHIAASQEQAGLRKIELTLYNAAGQRVKRSKQAAGSRLNLSRLPAGTYRLMMEQTGRVVGAQQPATCQQQLILPEPAANK</sequence>
<dbReference type="Proteomes" id="UP000642468">
    <property type="component" value="Unassembled WGS sequence"/>
</dbReference>
<dbReference type="InterPro" id="IPR013783">
    <property type="entry name" value="Ig-like_fold"/>
</dbReference>
<keyword evidence="3" id="KW-1185">Reference proteome</keyword>
<dbReference type="InterPro" id="IPR050583">
    <property type="entry name" value="Mycobacterial_A85_antigen"/>
</dbReference>
<evidence type="ECO:0000256" key="1">
    <source>
        <dbReference type="SAM" id="MobiDB-lite"/>
    </source>
</evidence>
<reference evidence="2 3" key="1">
    <citation type="submission" date="2020-09" db="EMBL/GenBank/DDBJ databases">
        <authorList>
            <person name="Kim M.K."/>
        </authorList>
    </citation>
    <scope>NUCLEOTIDE SEQUENCE [LARGE SCALE GENOMIC DNA]</scope>
    <source>
        <strain evidence="2 3">BT646</strain>
    </source>
</reference>
<organism evidence="2 3">
    <name type="scientific">Hymenobacter duratus</name>
    <dbReference type="NCBI Taxonomy" id="2771356"/>
    <lineage>
        <taxon>Bacteria</taxon>
        <taxon>Pseudomonadati</taxon>
        <taxon>Bacteroidota</taxon>
        <taxon>Cytophagia</taxon>
        <taxon>Cytophagales</taxon>
        <taxon>Hymenobacteraceae</taxon>
        <taxon>Hymenobacter</taxon>
    </lineage>
</organism>
<dbReference type="InterPro" id="IPR029058">
    <property type="entry name" value="AB_hydrolase_fold"/>
</dbReference>
<evidence type="ECO:0000313" key="2">
    <source>
        <dbReference type="EMBL" id="MBD2715093.1"/>
    </source>
</evidence>
<dbReference type="PANTHER" id="PTHR48098:SF6">
    <property type="entry name" value="FERRI-BACILLIBACTIN ESTERASE BESA"/>
    <property type="match status" value="1"/>
</dbReference>
<accession>A0ABR8JHB1</accession>
<dbReference type="EMBL" id="JACWZZ010000002">
    <property type="protein sequence ID" value="MBD2715093.1"/>
    <property type="molecule type" value="Genomic_DNA"/>
</dbReference>
<evidence type="ECO:0000313" key="3">
    <source>
        <dbReference type="Proteomes" id="UP000642468"/>
    </source>
</evidence>
<name>A0ABR8JHB1_9BACT</name>
<proteinExistence type="predicted"/>
<dbReference type="SUPFAM" id="SSF53474">
    <property type="entry name" value="alpha/beta-Hydrolases"/>
    <property type="match status" value="1"/>
</dbReference>
<comment type="caution">
    <text evidence="2">The sequence shown here is derived from an EMBL/GenBank/DDBJ whole genome shotgun (WGS) entry which is preliminary data.</text>
</comment>
<dbReference type="PANTHER" id="PTHR48098">
    <property type="entry name" value="ENTEROCHELIN ESTERASE-RELATED"/>
    <property type="match status" value="1"/>
</dbReference>
<dbReference type="Gene3D" id="3.40.50.1820">
    <property type="entry name" value="alpha/beta hydrolase"/>
    <property type="match status" value="1"/>
</dbReference>